<comment type="similarity">
    <text evidence="4">Belongs to the methyl-accepting chemotaxis (MCP) protein family.</text>
</comment>
<evidence type="ECO:0000259" key="6">
    <source>
        <dbReference type="PROSITE" id="PS50111"/>
    </source>
</evidence>
<proteinExistence type="inferred from homology"/>
<evidence type="ECO:0000256" key="1">
    <source>
        <dbReference type="ARBA" id="ARBA00022857"/>
    </source>
</evidence>
<evidence type="ECO:0000256" key="5">
    <source>
        <dbReference type="PROSITE-ProRule" id="PRU00284"/>
    </source>
</evidence>
<gene>
    <name evidence="7" type="ORF">QE109_14815</name>
</gene>
<dbReference type="Gene3D" id="1.10.287.950">
    <property type="entry name" value="Methyl-accepting chemotaxis protein"/>
    <property type="match status" value="1"/>
</dbReference>
<dbReference type="InterPro" id="IPR004090">
    <property type="entry name" value="Chemotax_Me-accpt_rcpt"/>
</dbReference>
<evidence type="ECO:0000313" key="7">
    <source>
        <dbReference type="EMBL" id="MDH8679428.1"/>
    </source>
</evidence>
<dbReference type="Proteomes" id="UP001158045">
    <property type="component" value="Unassembled WGS sequence"/>
</dbReference>
<comment type="caution">
    <text evidence="7">The sequence shown here is derived from an EMBL/GenBank/DDBJ whole genome shotgun (WGS) entry which is preliminary data.</text>
</comment>
<evidence type="ECO:0000256" key="4">
    <source>
        <dbReference type="ARBA" id="ARBA00029447"/>
    </source>
</evidence>
<dbReference type="InterPro" id="IPR036291">
    <property type="entry name" value="NAD(P)-bd_dom_sf"/>
</dbReference>
<dbReference type="PANTHER" id="PTHR32089:SF112">
    <property type="entry name" value="LYSOZYME-LIKE PROTEIN-RELATED"/>
    <property type="match status" value="1"/>
</dbReference>
<dbReference type="InterPro" id="IPR000846">
    <property type="entry name" value="DapB_N"/>
</dbReference>
<feature type="domain" description="Methyl-accepting transducer" evidence="6">
    <location>
        <begin position="157"/>
        <end position="260"/>
    </location>
</feature>
<dbReference type="PROSITE" id="PS50111">
    <property type="entry name" value="CHEMOTAXIS_TRANSDUC_2"/>
    <property type="match status" value="1"/>
</dbReference>
<keyword evidence="2" id="KW-0560">Oxidoreductase</keyword>
<dbReference type="Pfam" id="PF00015">
    <property type="entry name" value="MCPsignal"/>
    <property type="match status" value="1"/>
</dbReference>
<dbReference type="RefSeq" id="WP_281095324.1">
    <property type="nucleotide sequence ID" value="NZ_JARYZI010000012.1"/>
</dbReference>
<keyword evidence="1" id="KW-0521">NADP</keyword>
<evidence type="ECO:0000256" key="3">
    <source>
        <dbReference type="ARBA" id="ARBA00023224"/>
    </source>
</evidence>
<reference evidence="7 8" key="1">
    <citation type="submission" date="2023-04" db="EMBL/GenBank/DDBJ databases">
        <title>Fusibacter bizertensis strain WBS, isolated from littoral bottom sediments of the Arctic seas - biochemical and genomic analysis.</title>
        <authorList>
            <person name="Brioukhanov A.L."/>
        </authorList>
    </citation>
    <scope>NUCLEOTIDE SEQUENCE [LARGE SCALE GENOMIC DNA]</scope>
    <source>
        <strain evidence="7 8">WBS</strain>
    </source>
</reference>
<sequence>MKIAVVGAGAGGSKLIELFNEIPEIEVVSVIDKNLQTPGIEIARRLGIHCSTNIADIDQRADMIVEATGSHRVYEMIKETFGDNKRIVDSDAAQLMMFIVDRQIEIRNRLNFQLEEINKSSSKLHLEMNKIVDITGNLNKINFDLAASAEQSNKFIEQTDEMTRAVNKITQQIKILGLNANIEAARAGEHGRGFSVVATEVQKMSDSTSDFATQISELLKSLKFENGRISSEITKLNDISEDQKIITNKAKNIVDELKNI</sequence>
<name>A0ABT6NG67_9FIRM</name>
<dbReference type="PRINTS" id="PR00260">
    <property type="entry name" value="CHEMTRNSDUCR"/>
</dbReference>
<dbReference type="SUPFAM" id="SSF58104">
    <property type="entry name" value="Methyl-accepting chemotaxis protein (MCP) signaling domain"/>
    <property type="match status" value="1"/>
</dbReference>
<evidence type="ECO:0000313" key="8">
    <source>
        <dbReference type="Proteomes" id="UP001158045"/>
    </source>
</evidence>
<dbReference type="Gene3D" id="3.40.50.720">
    <property type="entry name" value="NAD(P)-binding Rossmann-like Domain"/>
    <property type="match status" value="1"/>
</dbReference>
<evidence type="ECO:0000256" key="2">
    <source>
        <dbReference type="ARBA" id="ARBA00023002"/>
    </source>
</evidence>
<dbReference type="SUPFAM" id="SSF51735">
    <property type="entry name" value="NAD(P)-binding Rossmann-fold domains"/>
    <property type="match status" value="1"/>
</dbReference>
<protein>
    <submittedName>
        <fullName evidence="7">Methyl-accepting chemotaxis protein</fullName>
    </submittedName>
</protein>
<organism evidence="7 8">
    <name type="scientific">Fusibacter bizertensis</name>
    <dbReference type="NCBI Taxonomy" id="1488331"/>
    <lineage>
        <taxon>Bacteria</taxon>
        <taxon>Bacillati</taxon>
        <taxon>Bacillota</taxon>
        <taxon>Clostridia</taxon>
        <taxon>Eubacteriales</taxon>
        <taxon>Eubacteriales Family XII. Incertae Sedis</taxon>
        <taxon>Fusibacter</taxon>
    </lineage>
</organism>
<dbReference type="PANTHER" id="PTHR32089">
    <property type="entry name" value="METHYL-ACCEPTING CHEMOTAXIS PROTEIN MCPB"/>
    <property type="match status" value="1"/>
</dbReference>
<keyword evidence="8" id="KW-1185">Reference proteome</keyword>
<dbReference type="InterPro" id="IPR004089">
    <property type="entry name" value="MCPsignal_dom"/>
</dbReference>
<dbReference type="Pfam" id="PF01113">
    <property type="entry name" value="DapB_N"/>
    <property type="match status" value="1"/>
</dbReference>
<dbReference type="EMBL" id="JARYZI010000012">
    <property type="protein sequence ID" value="MDH8679428.1"/>
    <property type="molecule type" value="Genomic_DNA"/>
</dbReference>
<keyword evidence="3 5" id="KW-0807">Transducer</keyword>
<accession>A0ABT6NG67</accession>